<accession>A0A4P6UYG6</accession>
<dbReference type="EMBL" id="CP036532">
    <property type="protein sequence ID" value="QBK30081.1"/>
    <property type="molecule type" value="Genomic_DNA"/>
</dbReference>
<dbReference type="GeneID" id="90766722"/>
<protein>
    <submittedName>
        <fullName evidence="2">Uncharacterized protein</fullName>
    </submittedName>
</protein>
<gene>
    <name evidence="2" type="ORF">E0E05_05385</name>
</gene>
<reference evidence="2 3" key="1">
    <citation type="journal article" date="2017" name="Int. J. Syst. Evol. Microbiol.">
        <title>Roseitalea porphyridii gen. nov., sp. nov., isolated from a red alga, and reclassification of Hoeflea suaedae Chung et al. 2013 as Pseudohoeflea suaedae gen. nov., comb. nov.</title>
        <authorList>
            <person name="Hyeon J.W."/>
            <person name="Jeong S.E."/>
            <person name="Baek K."/>
            <person name="Jeon C.O."/>
        </authorList>
    </citation>
    <scope>NUCLEOTIDE SEQUENCE [LARGE SCALE GENOMIC DNA]</scope>
    <source>
        <strain evidence="2 3">MA7-20</strain>
    </source>
</reference>
<evidence type="ECO:0000313" key="3">
    <source>
        <dbReference type="Proteomes" id="UP000293719"/>
    </source>
</evidence>
<dbReference type="RefSeq" id="WP_131615783.1">
    <property type="nucleotide sequence ID" value="NZ_CP036532.1"/>
</dbReference>
<feature type="region of interest" description="Disordered" evidence="1">
    <location>
        <begin position="46"/>
        <end position="66"/>
    </location>
</feature>
<name>A0A4P6UYG6_9HYPH</name>
<organism evidence="2 3">
    <name type="scientific">Roseitalea porphyridii</name>
    <dbReference type="NCBI Taxonomy" id="1852022"/>
    <lineage>
        <taxon>Bacteria</taxon>
        <taxon>Pseudomonadati</taxon>
        <taxon>Pseudomonadota</taxon>
        <taxon>Alphaproteobacteria</taxon>
        <taxon>Hyphomicrobiales</taxon>
        <taxon>Ahrensiaceae</taxon>
        <taxon>Roseitalea</taxon>
    </lineage>
</organism>
<dbReference type="KEGG" id="rpod:E0E05_05385"/>
<dbReference type="AlphaFoldDB" id="A0A4P6UYG6"/>
<proteinExistence type="predicted"/>
<evidence type="ECO:0000313" key="2">
    <source>
        <dbReference type="EMBL" id="QBK30081.1"/>
    </source>
</evidence>
<keyword evidence="3" id="KW-1185">Reference proteome</keyword>
<dbReference type="Proteomes" id="UP000293719">
    <property type="component" value="Chromosome"/>
</dbReference>
<evidence type="ECO:0000256" key="1">
    <source>
        <dbReference type="SAM" id="MobiDB-lite"/>
    </source>
</evidence>
<sequence length="66" mass="7084">MADIVAMSAYRSVHDRLRRKRQSALLPLAGPATLLLFTGVRREPIGTPSGKVVGKNRKGGGAAKER</sequence>